<proteinExistence type="predicted"/>
<name>A0A414FXX0_9ACTN</name>
<dbReference type="Proteomes" id="UP000286050">
    <property type="component" value="Unassembled WGS sequence"/>
</dbReference>
<dbReference type="EMBL" id="QSJI01000002">
    <property type="protein sequence ID" value="RHD56436.1"/>
    <property type="molecule type" value="Genomic_DNA"/>
</dbReference>
<keyword evidence="1" id="KW-0812">Transmembrane</keyword>
<organism evidence="2 3">
    <name type="scientific">Collinsella intestinalis</name>
    <dbReference type="NCBI Taxonomy" id="147207"/>
    <lineage>
        <taxon>Bacteria</taxon>
        <taxon>Bacillati</taxon>
        <taxon>Actinomycetota</taxon>
        <taxon>Coriobacteriia</taxon>
        <taxon>Coriobacteriales</taxon>
        <taxon>Coriobacteriaceae</taxon>
        <taxon>Collinsella</taxon>
    </lineage>
</organism>
<keyword evidence="1" id="KW-1133">Transmembrane helix</keyword>
<feature type="transmembrane region" description="Helical" evidence="1">
    <location>
        <begin position="487"/>
        <end position="504"/>
    </location>
</feature>
<feature type="transmembrane region" description="Helical" evidence="1">
    <location>
        <begin position="163"/>
        <end position="185"/>
    </location>
</feature>
<evidence type="ECO:0000256" key="1">
    <source>
        <dbReference type="SAM" id="Phobius"/>
    </source>
</evidence>
<feature type="transmembrane region" description="Helical" evidence="1">
    <location>
        <begin position="194"/>
        <end position="213"/>
    </location>
</feature>
<feature type="transmembrane region" description="Helical" evidence="1">
    <location>
        <begin position="12"/>
        <end position="37"/>
    </location>
</feature>
<feature type="transmembrane region" description="Helical" evidence="1">
    <location>
        <begin position="465"/>
        <end position="481"/>
    </location>
</feature>
<dbReference type="AlphaFoldDB" id="A0A414FXX0"/>
<evidence type="ECO:0000313" key="3">
    <source>
        <dbReference type="Proteomes" id="UP000286050"/>
    </source>
</evidence>
<protein>
    <recommendedName>
        <fullName evidence="4">Glycosyltransferase RgtA/B/C/D-like domain-containing protein</fullName>
    </recommendedName>
</protein>
<sequence length="519" mass="56431">MQIGCDSLLERAVHMTFKVAAIGIVFLIVAVAPSVAYLCRKEWLVDGSWLLAAASLTVPLALGLFTTAVLRRFDVDLRDDRVFRRFVLGFVAVLLACQAFVLIGARFSTGWDVWWLTLPRAYTHGDYLSESSVYFGGYPNQLFLYALFSAVDMACGALGVSSYPVLAAVCCLCVTIALAACLCVARELWGPRGALMFAPVAFVYLGLNGWIMVPYSDSIGMFFTSAVLCCYVCARTPVHRAVGMTAFTVVGYMVKPTIVFPALAVVLLMVPRAVRALREWRTVGSDKAKVLGVAKTAAASVSVAVALWCGCSAVKAWSFDADPDRAFSMTHFLMMGANDAAGGGFSLDDVEYSYSFDNPGERSRANIECWLRRIQDLGPSGVASLGLRKALTNFADGSFAWECEGDFYLQQRGRIGAVQDWYGTGEVGARPGSGLGYEVVCQACWIATLIGCAAAPRCGGGNRRAVMQLSLLMLMVFLLIFEARARYVFLYAPYFVLLAVPGWLRMWDAAVVRAPKLRA</sequence>
<evidence type="ECO:0008006" key="4">
    <source>
        <dbReference type="Google" id="ProtNLM"/>
    </source>
</evidence>
<feature type="transmembrane region" description="Helical" evidence="1">
    <location>
        <begin position="250"/>
        <end position="270"/>
    </location>
</feature>
<reference evidence="2 3" key="1">
    <citation type="submission" date="2018-08" db="EMBL/GenBank/DDBJ databases">
        <title>A genome reference for cultivated species of the human gut microbiota.</title>
        <authorList>
            <person name="Zou Y."/>
            <person name="Xue W."/>
            <person name="Luo G."/>
        </authorList>
    </citation>
    <scope>NUCLEOTIDE SEQUENCE [LARGE SCALE GENOMIC DNA]</scope>
    <source>
        <strain evidence="2 3">AM30-5LB</strain>
    </source>
</reference>
<accession>A0A414FXX0</accession>
<feature type="transmembrane region" description="Helical" evidence="1">
    <location>
        <begin position="219"/>
        <end position="238"/>
    </location>
</feature>
<feature type="transmembrane region" description="Helical" evidence="1">
    <location>
        <begin position="82"/>
        <end position="105"/>
    </location>
</feature>
<evidence type="ECO:0000313" key="2">
    <source>
        <dbReference type="EMBL" id="RHD56436.1"/>
    </source>
</evidence>
<keyword evidence="1" id="KW-0472">Membrane</keyword>
<gene>
    <name evidence="2" type="ORF">DW787_02475</name>
</gene>
<feature type="transmembrane region" description="Helical" evidence="1">
    <location>
        <begin position="49"/>
        <end position="70"/>
    </location>
</feature>
<comment type="caution">
    <text evidence="2">The sequence shown here is derived from an EMBL/GenBank/DDBJ whole genome shotgun (WGS) entry which is preliminary data.</text>
</comment>